<dbReference type="PANTHER" id="PTHR34071">
    <property type="entry name" value="5-NITROIMIDAZOLE ANTIBIOTICS RESISTANCE PROTEIN, NIMA-FAMILY-RELATED PROTEIN-RELATED"/>
    <property type="match status" value="1"/>
</dbReference>
<dbReference type="RefSeq" id="WP_091935591.1">
    <property type="nucleotide sequence ID" value="NZ_FNCY01000004.1"/>
</dbReference>
<dbReference type="AlphaFoldDB" id="A0A1G8A5X6"/>
<evidence type="ECO:0000313" key="2">
    <source>
        <dbReference type="Proteomes" id="UP000198607"/>
    </source>
</evidence>
<dbReference type="Proteomes" id="UP000198607">
    <property type="component" value="Unassembled WGS sequence"/>
</dbReference>
<sequence>MSGVAEIAARAPRRSDRAVAAEDAAAVLAEGLYGVLSTVGPDGLPYGVPLSYIVRDNAIYFHCATVGRKLEHLDARPEVSFCVVGKVRTLPRQFATEYESAIAAGRASRVEGEEKRQALVGILEKYSPEFMPEGEKYLAAKFDAVTVVRIDIDTLSGKARR</sequence>
<name>A0A1G8A5X6_9RHOO</name>
<dbReference type="Gene3D" id="2.30.110.10">
    <property type="entry name" value="Electron Transport, Fmn-binding Protein, Chain A"/>
    <property type="match status" value="1"/>
</dbReference>
<organism evidence="1 2">
    <name type="scientific">Propionivibrio dicarboxylicus</name>
    <dbReference type="NCBI Taxonomy" id="83767"/>
    <lineage>
        <taxon>Bacteria</taxon>
        <taxon>Pseudomonadati</taxon>
        <taxon>Pseudomonadota</taxon>
        <taxon>Betaproteobacteria</taxon>
        <taxon>Rhodocyclales</taxon>
        <taxon>Rhodocyclaceae</taxon>
        <taxon>Propionivibrio</taxon>
    </lineage>
</organism>
<protein>
    <recommendedName>
        <fullName evidence="3">Nitroimidazol reductase NimA, pyridoxamine 5'-phosphate oxidase superfamily</fullName>
    </recommendedName>
</protein>
<dbReference type="InterPro" id="IPR024747">
    <property type="entry name" value="Pyridox_Oxase-rel"/>
</dbReference>
<dbReference type="STRING" id="83767.SAMN05660652_01291"/>
<proteinExistence type="predicted"/>
<dbReference type="SUPFAM" id="SSF50475">
    <property type="entry name" value="FMN-binding split barrel"/>
    <property type="match status" value="1"/>
</dbReference>
<dbReference type="OrthoDB" id="9794935at2"/>
<dbReference type="EMBL" id="FNCY01000004">
    <property type="protein sequence ID" value="SDH16271.1"/>
    <property type="molecule type" value="Genomic_DNA"/>
</dbReference>
<evidence type="ECO:0008006" key="3">
    <source>
        <dbReference type="Google" id="ProtNLM"/>
    </source>
</evidence>
<dbReference type="InterPro" id="IPR012349">
    <property type="entry name" value="Split_barrel_FMN-bd"/>
</dbReference>
<dbReference type="Pfam" id="PF12900">
    <property type="entry name" value="Pyridox_ox_2"/>
    <property type="match status" value="1"/>
</dbReference>
<reference evidence="1 2" key="1">
    <citation type="submission" date="2016-10" db="EMBL/GenBank/DDBJ databases">
        <authorList>
            <person name="de Groot N.N."/>
        </authorList>
    </citation>
    <scope>NUCLEOTIDE SEQUENCE [LARGE SCALE GENOMIC DNA]</scope>
    <source>
        <strain evidence="1 2">DSM 5885</strain>
    </source>
</reference>
<accession>A0A1G8A5X6</accession>
<evidence type="ECO:0000313" key="1">
    <source>
        <dbReference type="EMBL" id="SDH16271.1"/>
    </source>
</evidence>
<gene>
    <name evidence="1" type="ORF">SAMN05660652_01291</name>
</gene>
<dbReference type="PANTHER" id="PTHR34071:SF2">
    <property type="entry name" value="FLAVIN-NUCLEOTIDE-BINDING PROTEIN"/>
    <property type="match status" value="1"/>
</dbReference>
<keyword evidence="2" id="KW-1185">Reference proteome</keyword>